<dbReference type="Proteomes" id="UP000198609">
    <property type="component" value="Unassembled WGS sequence"/>
</dbReference>
<evidence type="ECO:0000313" key="5">
    <source>
        <dbReference type="Proteomes" id="UP000198609"/>
    </source>
</evidence>
<sequence length="207" mass="21124">MHRSIAAAAAVVTLTATLVACGGSDIGIGKGGPTKNTGPSGPAEPGGEQAPDAAPSSAAAPVGKLGDTLALEGLPGNLDTKGTVRADFTLKRYVDRAQAEVAYFKAPPGKRLVAADFTIVGTGTGTYHDSGYNGAKVIDSTGKGYFGKPGSPTVGESLDLSLILQPGERATGWVIFEVPEDAKITAVTYQMDATGFDEERVGRWNLG</sequence>
<dbReference type="EMBL" id="FNST01000002">
    <property type="protein sequence ID" value="SED23445.1"/>
    <property type="molecule type" value="Genomic_DNA"/>
</dbReference>
<feature type="region of interest" description="Disordered" evidence="2">
    <location>
        <begin position="28"/>
        <end position="61"/>
    </location>
</feature>
<dbReference type="AlphaFoldDB" id="A0A1H4Z0P7"/>
<dbReference type="PROSITE" id="PS51257">
    <property type="entry name" value="PROKAR_LIPOPROTEIN"/>
    <property type="match status" value="1"/>
</dbReference>
<keyword evidence="1 3" id="KW-0732">Signal</keyword>
<dbReference type="InterPro" id="IPR029050">
    <property type="entry name" value="Immunoprotect_excell_Ig-like"/>
</dbReference>
<feature type="chain" id="PRO_5038402985" description="DUF4352 domain-containing protein" evidence="3">
    <location>
        <begin position="21"/>
        <end position="207"/>
    </location>
</feature>
<organism evidence="4 5">
    <name type="scientific">Streptomyces melanosporofaciens</name>
    <dbReference type="NCBI Taxonomy" id="67327"/>
    <lineage>
        <taxon>Bacteria</taxon>
        <taxon>Bacillati</taxon>
        <taxon>Actinomycetota</taxon>
        <taxon>Actinomycetes</taxon>
        <taxon>Kitasatosporales</taxon>
        <taxon>Streptomycetaceae</taxon>
        <taxon>Streptomyces</taxon>
        <taxon>Streptomyces violaceusniger group</taxon>
    </lineage>
</organism>
<accession>A0A1H4Z0P7</accession>
<feature type="signal peptide" evidence="3">
    <location>
        <begin position="1"/>
        <end position="20"/>
    </location>
</feature>
<dbReference type="RefSeq" id="WP_093467865.1">
    <property type="nucleotide sequence ID" value="NZ_FNST01000002.1"/>
</dbReference>
<gene>
    <name evidence="4" type="ORF">SAMN04490356_7549</name>
</gene>
<keyword evidence="5" id="KW-1185">Reference proteome</keyword>
<feature type="compositionally biased region" description="Low complexity" evidence="2">
    <location>
        <begin position="50"/>
        <end position="61"/>
    </location>
</feature>
<reference evidence="5" key="1">
    <citation type="submission" date="2016-10" db="EMBL/GenBank/DDBJ databases">
        <authorList>
            <person name="Varghese N."/>
            <person name="Submissions S."/>
        </authorList>
    </citation>
    <scope>NUCLEOTIDE SEQUENCE [LARGE SCALE GENOMIC DNA]</scope>
    <source>
        <strain evidence="5">DSM 40318</strain>
    </source>
</reference>
<dbReference type="Gene3D" id="2.60.40.1240">
    <property type="match status" value="1"/>
</dbReference>
<evidence type="ECO:0000256" key="3">
    <source>
        <dbReference type="SAM" id="SignalP"/>
    </source>
</evidence>
<evidence type="ECO:0000313" key="4">
    <source>
        <dbReference type="EMBL" id="SED23445.1"/>
    </source>
</evidence>
<evidence type="ECO:0000256" key="2">
    <source>
        <dbReference type="SAM" id="MobiDB-lite"/>
    </source>
</evidence>
<evidence type="ECO:0008006" key="6">
    <source>
        <dbReference type="Google" id="ProtNLM"/>
    </source>
</evidence>
<proteinExistence type="predicted"/>
<evidence type="ECO:0000256" key="1">
    <source>
        <dbReference type="ARBA" id="ARBA00022729"/>
    </source>
</evidence>
<protein>
    <recommendedName>
        <fullName evidence="6">DUF4352 domain-containing protein</fullName>
    </recommendedName>
</protein>
<name>A0A1H4Z0P7_STRMJ</name>